<accession>A0A514LJ70</accession>
<dbReference type="Proteomes" id="UP000319756">
    <property type="component" value="Chromosome"/>
</dbReference>
<dbReference type="OrthoDB" id="9858824at2"/>
<sequence>MGDFSRLDCIYAIQLVCEELGKATIDIDTYDHFRGMVQECDIIASLFPDIGHIKEKCGSFEWALQQSKVLLPEKSMKQ</sequence>
<gene>
    <name evidence="1" type="ORF">EPH95_09185</name>
</gene>
<dbReference type="AlphaFoldDB" id="A0A514LJ70"/>
<name>A0A514LJ70_9BACI</name>
<dbReference type="RefSeq" id="WP_142089320.1">
    <property type="nucleotide sequence ID" value="NZ_CP035485.1"/>
</dbReference>
<dbReference type="EMBL" id="CP035485">
    <property type="protein sequence ID" value="QDI91331.1"/>
    <property type="molecule type" value="Genomic_DNA"/>
</dbReference>
<reference evidence="2" key="1">
    <citation type="submission" date="2019-01" db="EMBL/GenBank/DDBJ databases">
        <title>Genomic analysis of Salicibibacter sp. NKC3-5.</title>
        <authorList>
            <person name="Oh Y.J."/>
        </authorList>
    </citation>
    <scope>NUCLEOTIDE SEQUENCE [LARGE SCALE GENOMIC DNA]</scope>
    <source>
        <strain evidence="2">NKC3-5</strain>
    </source>
</reference>
<keyword evidence="2" id="KW-1185">Reference proteome</keyword>
<protein>
    <submittedName>
        <fullName evidence="1">Uncharacterized protein</fullName>
    </submittedName>
</protein>
<dbReference type="KEGG" id="sale:EPH95_09185"/>
<organism evidence="1 2">
    <name type="scientific">Salicibibacter halophilus</name>
    <dbReference type="NCBI Taxonomy" id="2502791"/>
    <lineage>
        <taxon>Bacteria</taxon>
        <taxon>Bacillati</taxon>
        <taxon>Bacillota</taxon>
        <taxon>Bacilli</taxon>
        <taxon>Bacillales</taxon>
        <taxon>Bacillaceae</taxon>
        <taxon>Salicibibacter</taxon>
    </lineage>
</organism>
<proteinExistence type="predicted"/>
<evidence type="ECO:0000313" key="2">
    <source>
        <dbReference type="Proteomes" id="UP000319756"/>
    </source>
</evidence>
<evidence type="ECO:0000313" key="1">
    <source>
        <dbReference type="EMBL" id="QDI91331.1"/>
    </source>
</evidence>